<dbReference type="Proteomes" id="UP000199417">
    <property type="component" value="Unassembled WGS sequence"/>
</dbReference>
<dbReference type="Gene3D" id="1.20.1260.20">
    <property type="entry name" value="PPE superfamily"/>
    <property type="match status" value="1"/>
</dbReference>
<reference evidence="4 5" key="1">
    <citation type="submission" date="2016-10" db="EMBL/GenBank/DDBJ databases">
        <authorList>
            <person name="de Groot N.N."/>
        </authorList>
    </citation>
    <scope>NUCLEOTIDE SEQUENCE [LARGE SCALE GENOMIC DNA]</scope>
    <source>
        <strain evidence="4 5">JCM 11308</strain>
    </source>
</reference>
<proteinExistence type="inferred from homology"/>
<evidence type="ECO:0000313" key="4">
    <source>
        <dbReference type="EMBL" id="SDC51032.1"/>
    </source>
</evidence>
<keyword evidence="5" id="KW-1185">Reference proteome</keyword>
<feature type="compositionally biased region" description="Gly residues" evidence="2">
    <location>
        <begin position="262"/>
        <end position="292"/>
    </location>
</feature>
<feature type="compositionally biased region" description="Gly residues" evidence="2">
    <location>
        <begin position="326"/>
        <end position="352"/>
    </location>
</feature>
<feature type="domain" description="PPE" evidence="3">
    <location>
        <begin position="10"/>
        <end position="167"/>
    </location>
</feature>
<dbReference type="RefSeq" id="WP_072844400.1">
    <property type="nucleotide sequence ID" value="NZ_FNAB01000001.1"/>
</dbReference>
<accession>A0A1G6M642</accession>
<evidence type="ECO:0000256" key="2">
    <source>
        <dbReference type="SAM" id="MobiDB-lite"/>
    </source>
</evidence>
<name>A0A1G6M642_9NOCA</name>
<dbReference type="SUPFAM" id="SSF140459">
    <property type="entry name" value="PE/PPE dimer-like"/>
    <property type="match status" value="1"/>
</dbReference>
<evidence type="ECO:0000256" key="1">
    <source>
        <dbReference type="ARBA" id="ARBA00010652"/>
    </source>
</evidence>
<protein>
    <submittedName>
        <fullName evidence="4">PPE-repeat protein</fullName>
    </submittedName>
</protein>
<feature type="region of interest" description="Disordered" evidence="2">
    <location>
        <begin position="262"/>
        <end position="400"/>
    </location>
</feature>
<dbReference type="Pfam" id="PF00823">
    <property type="entry name" value="PPE"/>
    <property type="match status" value="1"/>
</dbReference>
<comment type="similarity">
    <text evidence="1">Belongs to the mycobacterial PPE family.</text>
</comment>
<organism evidence="4 5">
    <name type="scientific">Rhodococcus tukisamuensis</name>
    <dbReference type="NCBI Taxonomy" id="168276"/>
    <lineage>
        <taxon>Bacteria</taxon>
        <taxon>Bacillati</taxon>
        <taxon>Actinomycetota</taxon>
        <taxon>Actinomycetes</taxon>
        <taxon>Mycobacteriales</taxon>
        <taxon>Nocardiaceae</taxon>
        <taxon>Rhodococcus</taxon>
    </lineage>
</organism>
<evidence type="ECO:0000259" key="3">
    <source>
        <dbReference type="Pfam" id="PF00823"/>
    </source>
</evidence>
<dbReference type="AlphaFoldDB" id="A0A1G6M642"/>
<dbReference type="InterPro" id="IPR038332">
    <property type="entry name" value="PPE_sf"/>
</dbReference>
<dbReference type="EMBL" id="FNAB01000001">
    <property type="protein sequence ID" value="SDC51032.1"/>
    <property type="molecule type" value="Genomic_DNA"/>
</dbReference>
<feature type="compositionally biased region" description="Low complexity" evidence="2">
    <location>
        <begin position="311"/>
        <end position="325"/>
    </location>
</feature>
<dbReference type="STRING" id="168276.SAMN05444580_10173"/>
<sequence>MTLGFTGVVWLPRGATVNSTSLNAGVGPVALTAASAAWTALTAALTDATLTMTRVVAELGVGWEGLAADAALAKLVPFHAWTQEAGTLAAVTASKAGAEATAHTVARLAMPSIAEIAAVKTAKVLAHTVGGTLVGAGAAAEAADRAMDVRAGLVMEAYESASTAAASPQSFTPPPPLANGPRASDGDGPAAATAGSAFDDFRTTPAGAAVAAALAQAQNPAVVGAASQAGSIAGSGLGTAASSATSLAPNAVSALTGGVIGPGPGATGRGDGTGGHVTGARGEGGPRGGDGRPGSTATRAVGFSGRGYSGSAGHSGSAADADASGYSGGAASAGGSSQLGGGAAGGGTGHAPGAGTTPLPDALRPDQSRADTAAASARGGPVGAPMTGAARGAGEDELHHTPDYLRGFEHFGDGRVVIPSVIGADPDFSS</sequence>
<feature type="region of interest" description="Disordered" evidence="2">
    <location>
        <begin position="164"/>
        <end position="196"/>
    </location>
</feature>
<evidence type="ECO:0000313" key="5">
    <source>
        <dbReference type="Proteomes" id="UP000199417"/>
    </source>
</evidence>
<dbReference type="InterPro" id="IPR000030">
    <property type="entry name" value="PPE_dom"/>
</dbReference>
<gene>
    <name evidence="4" type="ORF">SAMN05444580_10173</name>
</gene>